<feature type="transmembrane region" description="Helical" evidence="2">
    <location>
        <begin position="631"/>
        <end position="653"/>
    </location>
</feature>
<name>A0A2U1ZV44_9MICO</name>
<keyword evidence="2" id="KW-1133">Transmembrane helix</keyword>
<organism evidence="4 5">
    <name type="scientific">Serinibacter arcticus</name>
    <dbReference type="NCBI Taxonomy" id="1655435"/>
    <lineage>
        <taxon>Bacteria</taxon>
        <taxon>Bacillati</taxon>
        <taxon>Actinomycetota</taxon>
        <taxon>Actinomycetes</taxon>
        <taxon>Micrococcales</taxon>
        <taxon>Beutenbergiaceae</taxon>
        <taxon>Serinibacter</taxon>
    </lineage>
</organism>
<dbReference type="Proteomes" id="UP000245166">
    <property type="component" value="Unassembled WGS sequence"/>
</dbReference>
<gene>
    <name evidence="4" type="ORF">C8046_09465</name>
</gene>
<dbReference type="InterPro" id="IPR047589">
    <property type="entry name" value="DUF11_rpt"/>
</dbReference>
<feature type="region of interest" description="Disordered" evidence="1">
    <location>
        <begin position="573"/>
        <end position="623"/>
    </location>
</feature>
<keyword evidence="2" id="KW-0472">Membrane</keyword>
<dbReference type="Pfam" id="PF25549">
    <property type="entry name" value="DUF7927"/>
    <property type="match status" value="4"/>
</dbReference>
<dbReference type="EMBL" id="PYHR01000002">
    <property type="protein sequence ID" value="PWD50844.1"/>
    <property type="molecule type" value="Genomic_DNA"/>
</dbReference>
<evidence type="ECO:0000256" key="2">
    <source>
        <dbReference type="SAM" id="Phobius"/>
    </source>
</evidence>
<dbReference type="AlphaFoldDB" id="A0A2U1ZV44"/>
<dbReference type="Gene3D" id="2.60.40.740">
    <property type="match status" value="4"/>
</dbReference>
<feature type="compositionally biased region" description="Polar residues" evidence="1">
    <location>
        <begin position="61"/>
        <end position="71"/>
    </location>
</feature>
<accession>A0A2U1ZV44</accession>
<evidence type="ECO:0000313" key="4">
    <source>
        <dbReference type="EMBL" id="PWD50844.1"/>
    </source>
</evidence>
<feature type="domain" description="DUF7927" evidence="3">
    <location>
        <begin position="330"/>
        <end position="460"/>
    </location>
</feature>
<dbReference type="InterPro" id="IPR057687">
    <property type="entry name" value="DUF7927"/>
</dbReference>
<dbReference type="PANTHER" id="PTHR34819">
    <property type="entry name" value="LARGE CYSTEINE-RICH PERIPLASMIC PROTEIN OMCB"/>
    <property type="match status" value="1"/>
</dbReference>
<sequence>MDRQPRCRPVGRADLHGDAGRGHPGRDDREQHRLGLGHAPGSASDHPAPVETEHPVPGFTLTKTSDPVSGSTVTGGDTITYTVTGTNTGATVLDPVVITDDLAEVLNNAELTGEAVATIGDETVAAPVLAGTTLTWTGSLAVGQTVTVTYTVTLDADVPAGTVVNNVASGSATPPGLPPIEPPPVETEHPVPGFTLTKTSDPVSGSTVVGGDTITYTVTGTNTGATVLDPVVITDDLAAVLNNADLIGEAVATIGDETAPAPVLEGTTLTWTGSLAVGQTVTVTYSVSLSDDVPAGTVINNIASGSATPPGLPPIEPPPVETEHPVPGFELTKTADPVSGSTVLGGDTITYTVTGTNTGATVLDPVVITDDLSAVLDNAVFNSDAVAVVTDQEAAQLVLEGTTLTWNGSLAVGESVTITYSVTVNADAAGAVLHNIASGEGTPPGLPPITPPTVETEHPVPGFEVTKTSDPVSGTAVQGGQTITYTVTGTNTGATVLDPVVITDDMAAVLNNAEFNPDSVSMVSDDAPGALVLEGTTLTWSGSLGVGGSITITYSVTVNEDAAGVLINNIASGSATPPGVPPITPPPVETEHPVPPGPTPPVTPPSPPVTPPVTPPATPTKPTPPLAHTGAAITTAAVAALLLTGLGGGLLVARRRRRGEV</sequence>
<dbReference type="InterPro" id="IPR051172">
    <property type="entry name" value="Chlamydia_OmcB"/>
</dbReference>
<evidence type="ECO:0000259" key="3">
    <source>
        <dbReference type="Pfam" id="PF25549"/>
    </source>
</evidence>
<evidence type="ECO:0000313" key="5">
    <source>
        <dbReference type="Proteomes" id="UP000245166"/>
    </source>
</evidence>
<proteinExistence type="predicted"/>
<dbReference type="PANTHER" id="PTHR34819:SF3">
    <property type="entry name" value="CELL SURFACE PROTEIN"/>
    <property type="match status" value="1"/>
</dbReference>
<feature type="domain" description="DUF7927" evidence="3">
    <location>
        <begin position="195"/>
        <end position="326"/>
    </location>
</feature>
<keyword evidence="2" id="KW-0812">Transmembrane</keyword>
<evidence type="ECO:0000256" key="1">
    <source>
        <dbReference type="SAM" id="MobiDB-lite"/>
    </source>
</evidence>
<reference evidence="4 5" key="1">
    <citation type="submission" date="2018-03" db="EMBL/GenBank/DDBJ databases">
        <title>Genome assembly of novel Miniimonas species PCH200.</title>
        <authorList>
            <person name="Thakur V."/>
            <person name="Kumar V."/>
            <person name="Singh D."/>
        </authorList>
    </citation>
    <scope>NUCLEOTIDE SEQUENCE [LARGE SCALE GENOMIC DNA]</scope>
    <source>
        <strain evidence="4 5">PCH200</strain>
    </source>
</reference>
<dbReference type="InterPro" id="IPR026466">
    <property type="entry name" value="Fim_isopep_form_D2_dom"/>
</dbReference>
<dbReference type="NCBIfam" id="TIGR04226">
    <property type="entry name" value="RrgB_K2N_iso_D2"/>
    <property type="match status" value="4"/>
</dbReference>
<feature type="compositionally biased region" description="Pro residues" evidence="1">
    <location>
        <begin position="578"/>
        <end position="623"/>
    </location>
</feature>
<dbReference type="NCBIfam" id="TIGR01451">
    <property type="entry name" value="B_ant_repeat"/>
    <property type="match status" value="3"/>
</dbReference>
<feature type="domain" description="DUF7927" evidence="3">
    <location>
        <begin position="60"/>
        <end position="191"/>
    </location>
</feature>
<keyword evidence="5" id="KW-1185">Reference proteome</keyword>
<feature type="compositionally biased region" description="Basic and acidic residues" evidence="1">
    <location>
        <begin position="1"/>
        <end position="33"/>
    </location>
</feature>
<comment type="caution">
    <text evidence="4">The sequence shown here is derived from an EMBL/GenBank/DDBJ whole genome shotgun (WGS) entry which is preliminary data.</text>
</comment>
<feature type="domain" description="DUF7927" evidence="3">
    <location>
        <begin position="463"/>
        <end position="594"/>
    </location>
</feature>
<protein>
    <recommendedName>
        <fullName evidence="3">DUF7927 domain-containing protein</fullName>
    </recommendedName>
</protein>
<feature type="region of interest" description="Disordered" evidence="1">
    <location>
        <begin position="1"/>
        <end position="72"/>
    </location>
</feature>